<dbReference type="AlphaFoldDB" id="A0A920BTR8"/>
<accession>A0A920BTR8</accession>
<protein>
    <submittedName>
        <fullName evidence="1">Uncharacterized protein</fullName>
    </submittedName>
</protein>
<comment type="caution">
    <text evidence="1">The sequence shown here is derived from an EMBL/GenBank/DDBJ whole genome shotgun (WGS) entry which is preliminary data.</text>
</comment>
<keyword evidence="2" id="KW-1185">Reference proteome</keyword>
<organism evidence="1 2">
    <name type="scientific">Robertmurraya siralis</name>
    <dbReference type="NCBI Taxonomy" id="77777"/>
    <lineage>
        <taxon>Bacteria</taxon>
        <taxon>Bacillati</taxon>
        <taxon>Bacillota</taxon>
        <taxon>Bacilli</taxon>
        <taxon>Bacillales</taxon>
        <taxon>Bacillaceae</taxon>
        <taxon>Robertmurraya</taxon>
    </lineage>
</organism>
<dbReference type="Proteomes" id="UP000682111">
    <property type="component" value="Unassembled WGS sequence"/>
</dbReference>
<evidence type="ECO:0000313" key="2">
    <source>
        <dbReference type="Proteomes" id="UP000682111"/>
    </source>
</evidence>
<gene>
    <name evidence="1" type="ORF">J27TS8_24430</name>
</gene>
<dbReference type="RefSeq" id="WP_095310545.1">
    <property type="nucleotide sequence ID" value="NZ_BORC01000003.1"/>
</dbReference>
<evidence type="ECO:0000313" key="1">
    <source>
        <dbReference type="EMBL" id="GIN62450.1"/>
    </source>
</evidence>
<sequence length="256" mass="30031">MLTGTEEVVKDNHAAVFNDIPQQLKEIDRAKMNTAIRHSSKSYLALLDSAFFADRDPESFQQTSHSLYRPGEKFEINPNTLSRGGKYEVRFLKFNNTENIFETILEETVHRDDPLFTIQIPDEENVVYYIEQIAINKDHEVRKQEYHRLFVPYNELNARIELNKTTYSAGDTMTITLVELGTIPLEFRAGRTFEKWDGENWKLYKADKMESGQLISVQMDDFHYPEYTECRFEKGTYRIIEKLTEQDKISALFTVE</sequence>
<dbReference type="EMBL" id="BORC01000003">
    <property type="protein sequence ID" value="GIN62450.1"/>
    <property type="molecule type" value="Genomic_DNA"/>
</dbReference>
<name>A0A920BTR8_9BACI</name>
<reference evidence="1" key="1">
    <citation type="submission" date="2021-03" db="EMBL/GenBank/DDBJ databases">
        <title>Antimicrobial resistance genes in bacteria isolated from Japanese honey, and their potential for conferring macrolide and lincosamide resistance in the American foulbrood pathogen Paenibacillus larvae.</title>
        <authorList>
            <person name="Okamoto M."/>
            <person name="Kumagai M."/>
            <person name="Kanamori H."/>
            <person name="Takamatsu D."/>
        </authorList>
    </citation>
    <scope>NUCLEOTIDE SEQUENCE</scope>
    <source>
        <strain evidence="1">J27TS8</strain>
    </source>
</reference>
<proteinExistence type="predicted"/>